<feature type="region of interest" description="Disordered" evidence="1">
    <location>
        <begin position="145"/>
        <end position="187"/>
    </location>
</feature>
<dbReference type="VEuPathDB" id="PlasmoDB:PVPAM_010008800"/>
<dbReference type="OrthoDB" id="10298162at2759"/>
<name>A0A565A5K8_PLAVI</name>
<dbReference type="VEuPathDB" id="PlasmoDB:PVW1_100060200"/>
<proteinExistence type="predicted"/>
<protein>
    <submittedName>
        <fullName evidence="2">VIR protein</fullName>
    </submittedName>
</protein>
<dbReference type="VEuPathDB" id="PlasmoDB:PVX_108255"/>
<dbReference type="Proteomes" id="UP000220605">
    <property type="component" value="Unassembled WGS sequence"/>
</dbReference>
<sequence length="369" mass="42489">MATMSPKPWYLNYNEFEFFRNKFNPDWGVEFNTQKFNNVINNTTDGQEKRKYNDIFKEIFRHINNKGVFISYDSSNACNYISYILFKEVEKKNNVEYNEDTFRLKLQPYYECPHRKYLLHKSKIEIEREKEQLEVEARARQQAASLKAQVEESGSKAIDEQERRTDTQEQQQQEERAHGHEALQEHQIDSVTIDHSNEAETRAASVVYRGPVHNPLSRQYGRLSHDELSIHNKVSGRYPEQGYYKERGHSYDSQLENKLGSAEERNLISGDPLSSASEERGFIHNVKDTLSGIIGDVDPIPVVGVSGGMGALFLLFRYTPVGTFFRGRGRVRRIPSGFSGPFPGDFANIQEYDGGFIGYSPMNMNPLAE</sequence>
<evidence type="ECO:0000313" key="2">
    <source>
        <dbReference type="EMBL" id="VVA00140.1"/>
    </source>
</evidence>
<reference evidence="2" key="1">
    <citation type="submission" date="2016-07" db="EMBL/GenBank/DDBJ databases">
        <authorList>
            <consortium name="Pathogen Informatics"/>
        </authorList>
    </citation>
    <scope>NUCLEOTIDE SEQUENCE</scope>
</reference>
<gene>
    <name evidence="2" type="ORF">PVP01_0008520</name>
</gene>
<dbReference type="AlphaFoldDB" id="A0A565A5K8"/>
<organism evidence="2">
    <name type="scientific">Plasmodium vivax</name>
    <name type="common">malaria parasite P. vivax</name>
    <dbReference type="NCBI Taxonomy" id="5855"/>
    <lineage>
        <taxon>Eukaryota</taxon>
        <taxon>Sar</taxon>
        <taxon>Alveolata</taxon>
        <taxon>Apicomplexa</taxon>
        <taxon>Aconoidasida</taxon>
        <taxon>Haemosporida</taxon>
        <taxon>Plasmodiidae</taxon>
        <taxon>Plasmodium</taxon>
        <taxon>Plasmodium (Plasmodium)</taxon>
    </lineage>
</organism>
<feature type="compositionally biased region" description="Basic and acidic residues" evidence="1">
    <location>
        <begin position="149"/>
        <end position="187"/>
    </location>
</feature>
<dbReference type="EMBL" id="FLZR02000038">
    <property type="protein sequence ID" value="VVA00140.1"/>
    <property type="molecule type" value="Genomic_DNA"/>
</dbReference>
<accession>A0A565A5K8</accession>
<evidence type="ECO:0000256" key="1">
    <source>
        <dbReference type="SAM" id="MobiDB-lite"/>
    </source>
</evidence>
<dbReference type="VEuPathDB" id="PlasmoDB:PVP01_0008520"/>